<feature type="domain" description="Response regulatory" evidence="7">
    <location>
        <begin position="1"/>
        <end position="114"/>
    </location>
</feature>
<dbReference type="GO" id="GO:0000160">
    <property type="term" value="P:phosphorelay signal transduction system"/>
    <property type="evidence" value="ECO:0007669"/>
    <property type="project" value="InterPro"/>
</dbReference>
<evidence type="ECO:0000259" key="8">
    <source>
        <dbReference type="PROSITE" id="PS51294"/>
    </source>
</evidence>
<dbReference type="EMBL" id="QJKJ01002938">
    <property type="protein sequence ID" value="RDY00658.1"/>
    <property type="molecule type" value="Genomic_DNA"/>
</dbReference>
<comment type="caution">
    <text evidence="9">The sequence shown here is derived from an EMBL/GenBank/DDBJ whole genome shotgun (WGS) entry which is preliminary data.</text>
</comment>
<dbReference type="GO" id="GO:0003677">
    <property type="term" value="F:DNA binding"/>
    <property type="evidence" value="ECO:0007669"/>
    <property type="project" value="InterPro"/>
</dbReference>
<dbReference type="GO" id="GO:0005634">
    <property type="term" value="C:nucleus"/>
    <property type="evidence" value="ECO:0007669"/>
    <property type="project" value="UniProtKB-SubCell"/>
</dbReference>
<evidence type="ECO:0000259" key="7">
    <source>
        <dbReference type="PROSITE" id="PS50110"/>
    </source>
</evidence>
<dbReference type="Gene3D" id="1.10.10.60">
    <property type="entry name" value="Homeodomain-like"/>
    <property type="match status" value="1"/>
</dbReference>
<dbReference type="InterPro" id="IPR044841">
    <property type="entry name" value="LUX/BOA-like"/>
</dbReference>
<dbReference type="InterPro" id="IPR001789">
    <property type="entry name" value="Sig_transdc_resp-reg_receiver"/>
</dbReference>
<proteinExistence type="predicted"/>
<dbReference type="Pfam" id="PF00249">
    <property type="entry name" value="Myb_DNA-binding"/>
    <property type="match status" value="1"/>
</dbReference>
<evidence type="ECO:0000256" key="6">
    <source>
        <dbReference type="SAM" id="MobiDB-lite"/>
    </source>
</evidence>
<feature type="domain" description="HTH myb-type" evidence="8">
    <location>
        <begin position="196"/>
        <end position="255"/>
    </location>
</feature>
<evidence type="ECO:0000256" key="4">
    <source>
        <dbReference type="ARBA" id="ARBA00023242"/>
    </source>
</evidence>
<evidence type="ECO:0000256" key="1">
    <source>
        <dbReference type="ARBA" id="ARBA00004123"/>
    </source>
</evidence>
<dbReference type="NCBIfam" id="TIGR01557">
    <property type="entry name" value="myb_SHAQKYF"/>
    <property type="match status" value="1"/>
</dbReference>
<evidence type="ECO:0000313" key="10">
    <source>
        <dbReference type="Proteomes" id="UP000257109"/>
    </source>
</evidence>
<sequence>MLQGFTQVKFKLSYQEHCHLTELFSSTSNFSLALDKLRKHRGYFQLIVTEVHTPDLDGFKLKQIVDEEFAIPIIMISADNSEEIQQKAITSGVMRYIFKPAKPDDFVVAVMKGEKQKWEEFHDLTVSISYNSNVTAEDSFSTRIVGDIIEETSGGSKHHKEASCSSFIEEESRDEQKSDDIEPSSMDTSKDNGSTAPKKTKMIWTKELQNKFVKAIDIIGKENAIPKKILKVMNVEGLTRENVASHLQKYRLYLRRVERILVSVIKKANEDNDVFLSKIASAHSSLVLKLIQEDLEKNVKQNKRRSLEYLESNNIYISHLRSKLSSWLLSNPEHYCSFKMNPYVKMSLPSDKTNNLGITNNTTKPYHPYLNVNNVDQPRSASNLVQNIYNESSQNTLIRPSELGCYNFNKHGLGQVSNSNVVNCNAVTSFQGRCRSSQIQLNEKWVPNPFDLRYAIVNDRNTNNVASVGMWKPNSTSLVGGVVSTTGGVYSTNQNLPISMGGTNIFGNIVMGGNLIQPQQQHQTYNQEYNQTFATVDNNFASQVTSNGSHFKGIDHAFSMEEYILNKVPMQDKNKSDDLGKESIPSNCTMHVNTAKAKAFMQARRIY</sequence>
<dbReference type="InterPro" id="IPR009057">
    <property type="entry name" value="Homeodomain-like_sf"/>
</dbReference>
<dbReference type="InterPro" id="IPR017930">
    <property type="entry name" value="Myb_dom"/>
</dbReference>
<keyword evidence="10" id="KW-1185">Reference proteome</keyword>
<name>A0A371HD00_MUCPR</name>
<evidence type="ECO:0000256" key="3">
    <source>
        <dbReference type="ARBA" id="ARBA00023163"/>
    </source>
</evidence>
<reference evidence="9" key="1">
    <citation type="submission" date="2018-05" db="EMBL/GenBank/DDBJ databases">
        <title>Draft genome of Mucuna pruriens seed.</title>
        <authorList>
            <person name="Nnadi N.E."/>
            <person name="Vos R."/>
            <person name="Hasami M.H."/>
            <person name="Devisetty U.K."/>
            <person name="Aguiy J.C."/>
        </authorList>
    </citation>
    <scope>NUCLEOTIDE SEQUENCE [LARGE SCALE GENOMIC DNA]</scope>
    <source>
        <strain evidence="9">JCA_2017</strain>
    </source>
</reference>
<dbReference type="PANTHER" id="PTHR31442:SF19">
    <property type="entry name" value="OS01G0844900 PROTEIN"/>
    <property type="match status" value="1"/>
</dbReference>
<dbReference type="SUPFAM" id="SSF52172">
    <property type="entry name" value="CheY-like"/>
    <property type="match status" value="1"/>
</dbReference>
<dbReference type="SUPFAM" id="SSF46689">
    <property type="entry name" value="Homeodomain-like"/>
    <property type="match status" value="1"/>
</dbReference>
<comment type="caution">
    <text evidence="5">Lacks conserved residue(s) required for the propagation of feature annotation.</text>
</comment>
<gene>
    <name evidence="9" type="primary">RR24</name>
    <name evidence="9" type="ORF">CR513_16131</name>
</gene>
<keyword evidence="3" id="KW-0804">Transcription</keyword>
<protein>
    <submittedName>
        <fullName evidence="9">Two-component response regulator ORR24</fullName>
    </submittedName>
</protein>
<keyword evidence="2" id="KW-0805">Transcription regulation</keyword>
<dbReference type="OrthoDB" id="21225at2759"/>
<dbReference type="AlphaFoldDB" id="A0A371HD00"/>
<dbReference type="PROSITE" id="PS50110">
    <property type="entry name" value="RESPONSE_REGULATORY"/>
    <property type="match status" value="1"/>
</dbReference>
<dbReference type="InterPro" id="IPR011006">
    <property type="entry name" value="CheY-like_superfamily"/>
</dbReference>
<dbReference type="PANTHER" id="PTHR31442">
    <property type="entry name" value="HOMEODOMAIN-LIKE SUPERFAMILY PROTEIN-RELATED"/>
    <property type="match status" value="1"/>
</dbReference>
<dbReference type="PROSITE" id="PS51294">
    <property type="entry name" value="HTH_MYB"/>
    <property type="match status" value="1"/>
</dbReference>
<dbReference type="InterPro" id="IPR006447">
    <property type="entry name" value="Myb_dom_plants"/>
</dbReference>
<organism evidence="9 10">
    <name type="scientific">Mucuna pruriens</name>
    <name type="common">Velvet bean</name>
    <name type="synonym">Dolichos pruriens</name>
    <dbReference type="NCBI Taxonomy" id="157652"/>
    <lineage>
        <taxon>Eukaryota</taxon>
        <taxon>Viridiplantae</taxon>
        <taxon>Streptophyta</taxon>
        <taxon>Embryophyta</taxon>
        <taxon>Tracheophyta</taxon>
        <taxon>Spermatophyta</taxon>
        <taxon>Magnoliopsida</taxon>
        <taxon>eudicotyledons</taxon>
        <taxon>Gunneridae</taxon>
        <taxon>Pentapetalae</taxon>
        <taxon>rosids</taxon>
        <taxon>fabids</taxon>
        <taxon>Fabales</taxon>
        <taxon>Fabaceae</taxon>
        <taxon>Papilionoideae</taxon>
        <taxon>50 kb inversion clade</taxon>
        <taxon>NPAAA clade</taxon>
        <taxon>indigoferoid/millettioid clade</taxon>
        <taxon>Phaseoleae</taxon>
        <taxon>Mucuna</taxon>
    </lineage>
</organism>
<dbReference type="InterPro" id="IPR001005">
    <property type="entry name" value="SANT/Myb"/>
</dbReference>
<evidence type="ECO:0000256" key="2">
    <source>
        <dbReference type="ARBA" id="ARBA00023015"/>
    </source>
</evidence>
<evidence type="ECO:0000256" key="5">
    <source>
        <dbReference type="PROSITE-ProRule" id="PRU00169"/>
    </source>
</evidence>
<dbReference type="STRING" id="157652.A0A371HD00"/>
<accession>A0A371HD00</accession>
<keyword evidence="4" id="KW-0539">Nucleus</keyword>
<evidence type="ECO:0000313" key="9">
    <source>
        <dbReference type="EMBL" id="RDY00658.1"/>
    </source>
</evidence>
<feature type="non-terminal residue" evidence="9">
    <location>
        <position position="1"/>
    </location>
</feature>
<dbReference type="GO" id="GO:0003700">
    <property type="term" value="F:DNA-binding transcription factor activity"/>
    <property type="evidence" value="ECO:0007669"/>
    <property type="project" value="InterPro"/>
</dbReference>
<dbReference type="Pfam" id="PF00072">
    <property type="entry name" value="Response_reg"/>
    <property type="match status" value="1"/>
</dbReference>
<dbReference type="Gene3D" id="3.40.50.2300">
    <property type="match status" value="1"/>
</dbReference>
<feature type="region of interest" description="Disordered" evidence="6">
    <location>
        <begin position="154"/>
        <end position="198"/>
    </location>
</feature>
<comment type="subcellular location">
    <subcellularLocation>
        <location evidence="1">Nucleus</location>
    </subcellularLocation>
</comment>
<dbReference type="FunFam" id="1.10.10.60:FF:000007">
    <property type="entry name" value="Two-component response regulator"/>
    <property type="match status" value="1"/>
</dbReference>
<feature type="compositionally biased region" description="Polar residues" evidence="6">
    <location>
        <begin position="185"/>
        <end position="197"/>
    </location>
</feature>
<dbReference type="Proteomes" id="UP000257109">
    <property type="component" value="Unassembled WGS sequence"/>
</dbReference>